<evidence type="ECO:0000256" key="10">
    <source>
        <dbReference type="ARBA" id="ARBA00023033"/>
    </source>
</evidence>
<keyword evidence="7" id="KW-1133">Transmembrane helix</keyword>
<dbReference type="Pfam" id="PF00067">
    <property type="entry name" value="p450"/>
    <property type="match status" value="1"/>
</dbReference>
<dbReference type="PANTHER" id="PTHR47944:SF16">
    <property type="entry name" value="CYTOCHROME P450 FAMILY 1 SUBFAMILY A POLYPEPTIDE 1"/>
    <property type="match status" value="1"/>
</dbReference>
<evidence type="ECO:0000256" key="11">
    <source>
        <dbReference type="ARBA" id="ARBA00023136"/>
    </source>
</evidence>
<evidence type="ECO:0000256" key="1">
    <source>
        <dbReference type="ARBA" id="ARBA00001971"/>
    </source>
</evidence>
<dbReference type="GO" id="GO:0020037">
    <property type="term" value="F:heme binding"/>
    <property type="evidence" value="ECO:0007669"/>
    <property type="project" value="InterPro"/>
</dbReference>
<dbReference type="GO" id="GO:0004497">
    <property type="term" value="F:monooxygenase activity"/>
    <property type="evidence" value="ECO:0007669"/>
    <property type="project" value="UniProtKB-KW"/>
</dbReference>
<accession>W5XJ38</accession>
<dbReference type="InterPro" id="IPR002401">
    <property type="entry name" value="Cyt_P450_E_grp-I"/>
</dbReference>
<evidence type="ECO:0000256" key="13">
    <source>
        <dbReference type="RuleBase" id="RU000461"/>
    </source>
</evidence>
<comment type="cofactor">
    <cofactor evidence="1 12">
        <name>heme</name>
        <dbReference type="ChEBI" id="CHEBI:30413"/>
    </cofactor>
</comment>
<evidence type="ECO:0000313" key="14">
    <source>
        <dbReference type="EMBL" id="AHI15941.1"/>
    </source>
</evidence>
<dbReference type="Gene3D" id="1.10.630.10">
    <property type="entry name" value="Cytochrome P450"/>
    <property type="match status" value="1"/>
</dbReference>
<dbReference type="SUPFAM" id="SSF48264">
    <property type="entry name" value="Cytochrome P450"/>
    <property type="match status" value="1"/>
</dbReference>
<comment type="similarity">
    <text evidence="3 13">Belongs to the cytochrome P450 family.</text>
</comment>
<evidence type="ECO:0000256" key="4">
    <source>
        <dbReference type="ARBA" id="ARBA00022617"/>
    </source>
</evidence>
<protein>
    <submittedName>
        <fullName evidence="14">Flavonoid 3'-hydroxylase</fullName>
        <ecNumber evidence="14">1.14.13.21</ecNumber>
    </submittedName>
</protein>
<dbReference type="PROSITE" id="PS00086">
    <property type="entry name" value="CYTOCHROME_P450"/>
    <property type="match status" value="1"/>
</dbReference>
<dbReference type="PANTHER" id="PTHR47944">
    <property type="entry name" value="CYTOCHROME P450 98A9"/>
    <property type="match status" value="1"/>
</dbReference>
<evidence type="ECO:0000256" key="12">
    <source>
        <dbReference type="PIRSR" id="PIRSR602401-1"/>
    </source>
</evidence>
<evidence type="ECO:0000256" key="3">
    <source>
        <dbReference type="ARBA" id="ARBA00010617"/>
    </source>
</evidence>
<proteinExistence type="evidence at transcript level"/>
<dbReference type="CDD" id="cd20618">
    <property type="entry name" value="CYP71_clan"/>
    <property type="match status" value="1"/>
</dbReference>
<dbReference type="FunFam" id="1.10.630.10:FF:000039">
    <property type="entry name" value="Cytochrome P450"/>
    <property type="match status" value="1"/>
</dbReference>
<dbReference type="GO" id="GO:0016020">
    <property type="term" value="C:membrane"/>
    <property type="evidence" value="ECO:0007669"/>
    <property type="project" value="UniProtKB-SubCell"/>
</dbReference>
<evidence type="ECO:0000256" key="8">
    <source>
        <dbReference type="ARBA" id="ARBA00023002"/>
    </source>
</evidence>
<keyword evidence="4 12" id="KW-0349">Heme</keyword>
<sequence>MELLGVSCSSISVAVSVLLATLIVYTVVVNEQRKKLPPGPWPWPIIGNLPAFMTARRHRFLQKLATKHGGLMYLQLGRVPCLVISTAAAAKDFFNAHDAAFASRPLGLVSSILVAGKTVGSAPYGPHWRQIRRITNQELFSPVRHASHEAVRDKEIRHMLGLLLDQSPTTVNLRSWLMQVFANNLTRMLINKRYFGSSAESEQEKRDFVELLRRRNEAFGAFVLGDYVPDYLTWITYKLQGVVPKFEATRDFGESVTAKIFELENHRHSRARAQPGDVPDFVDVMLNAPLHDGKPMADPDIMLLLLGMMAAGTDTSTVAVEWAMAELMANPRTMKAAQEELDAVVGTERIVQESDIANLPYLRAIVKETFRLHPPVPLSLTHKSTQPCEVSGFQLPGHTHLVLNIFAIHRDPNVYERPDEFEPRRFLNSPEGDLWSRQDSYQLLPFGAGRRMCPGYNLGNLMVSLLLAHLLHSFNWSFPAGQSVKDLDMSDTLNLMGFKSLPLCLLATPRSPAFLYEGST</sequence>
<dbReference type="AlphaFoldDB" id="W5XJ38"/>
<dbReference type="InterPro" id="IPR001128">
    <property type="entry name" value="Cyt_P450"/>
</dbReference>
<keyword evidence="5" id="KW-0812">Transmembrane</keyword>
<keyword evidence="6 12" id="KW-0479">Metal-binding</keyword>
<evidence type="ECO:0000256" key="7">
    <source>
        <dbReference type="ARBA" id="ARBA00022989"/>
    </source>
</evidence>
<evidence type="ECO:0000256" key="6">
    <source>
        <dbReference type="ARBA" id="ARBA00022723"/>
    </source>
</evidence>
<evidence type="ECO:0000256" key="9">
    <source>
        <dbReference type="ARBA" id="ARBA00023004"/>
    </source>
</evidence>
<dbReference type="InterPro" id="IPR017972">
    <property type="entry name" value="Cyt_P450_CS"/>
</dbReference>
<name>W5XJ38_9BRYO</name>
<dbReference type="EC" id="1.14.13.21" evidence="14"/>
<dbReference type="EMBL" id="KF835366">
    <property type="protein sequence ID" value="AHI15941.1"/>
    <property type="molecule type" value="mRNA"/>
</dbReference>
<keyword evidence="9 12" id="KW-0408">Iron</keyword>
<evidence type="ECO:0000256" key="2">
    <source>
        <dbReference type="ARBA" id="ARBA00004167"/>
    </source>
</evidence>
<organism evidence="14">
    <name type="scientific">Pohlia nutans</name>
    <dbReference type="NCBI Taxonomy" id="140635"/>
    <lineage>
        <taxon>Eukaryota</taxon>
        <taxon>Viridiplantae</taxon>
        <taxon>Streptophyta</taxon>
        <taxon>Embryophyta</taxon>
        <taxon>Bryophyta</taxon>
        <taxon>Bryophytina</taxon>
        <taxon>Bryopsida</taxon>
        <taxon>Bryidae</taxon>
        <taxon>Bryanae</taxon>
        <taxon>Bryales</taxon>
        <taxon>Mniaceae</taxon>
        <taxon>Pohlia</taxon>
    </lineage>
</organism>
<dbReference type="GO" id="GO:0005506">
    <property type="term" value="F:iron ion binding"/>
    <property type="evidence" value="ECO:0007669"/>
    <property type="project" value="InterPro"/>
</dbReference>
<dbReference type="PRINTS" id="PR00463">
    <property type="entry name" value="EP450I"/>
</dbReference>
<keyword evidence="8 13" id="KW-0560">Oxidoreductase</keyword>
<reference evidence="14" key="1">
    <citation type="journal article" date="2014" name="Gene">
        <title>Identification of the flavonoid 3'-hydroxylase and flavonoid 3',5'-hydroxylase genes from Antarctic moss and their regulation during abiotic stress.</title>
        <authorList>
            <person name="Liu S."/>
            <person name="Ju J."/>
            <person name="Xia G."/>
        </authorList>
    </citation>
    <scope>NUCLEOTIDE SEQUENCE</scope>
    <source>
        <strain evidence="14">MFC00088</strain>
    </source>
</reference>
<evidence type="ECO:0000256" key="5">
    <source>
        <dbReference type="ARBA" id="ARBA00022692"/>
    </source>
</evidence>
<dbReference type="PRINTS" id="PR00385">
    <property type="entry name" value="P450"/>
</dbReference>
<keyword evidence="11" id="KW-0472">Membrane</keyword>
<keyword evidence="10 13" id="KW-0503">Monooxygenase</keyword>
<dbReference type="InterPro" id="IPR036396">
    <property type="entry name" value="Cyt_P450_sf"/>
</dbReference>
<comment type="subcellular location">
    <subcellularLocation>
        <location evidence="2">Membrane</location>
        <topology evidence="2">Single-pass membrane protein</topology>
    </subcellularLocation>
</comment>
<feature type="binding site" description="axial binding residue" evidence="12">
    <location>
        <position position="453"/>
    </location>
    <ligand>
        <name>heme</name>
        <dbReference type="ChEBI" id="CHEBI:30413"/>
    </ligand>
    <ligandPart>
        <name>Fe</name>
        <dbReference type="ChEBI" id="CHEBI:18248"/>
    </ligandPart>
</feature>
<dbReference type="GO" id="GO:0016705">
    <property type="term" value="F:oxidoreductase activity, acting on paired donors, with incorporation or reduction of molecular oxygen"/>
    <property type="evidence" value="ECO:0007669"/>
    <property type="project" value="InterPro"/>
</dbReference>